<proteinExistence type="predicted"/>
<accession>A0A1J0GJH1</accession>
<organism evidence="1 2">
    <name type="scientific">Clostridium estertheticum subsp. estertheticum</name>
    <dbReference type="NCBI Taxonomy" id="1552"/>
    <lineage>
        <taxon>Bacteria</taxon>
        <taxon>Bacillati</taxon>
        <taxon>Bacillota</taxon>
        <taxon>Clostridia</taxon>
        <taxon>Eubacteriales</taxon>
        <taxon>Clostridiaceae</taxon>
        <taxon>Clostridium</taxon>
    </lineage>
</organism>
<protein>
    <submittedName>
        <fullName evidence="1">Uncharacterized protein</fullName>
    </submittedName>
</protein>
<dbReference type="Proteomes" id="UP000182569">
    <property type="component" value="Chromosome"/>
</dbReference>
<dbReference type="EMBL" id="CP015756">
    <property type="protein sequence ID" value="APC41062.1"/>
    <property type="molecule type" value="Genomic_DNA"/>
</dbReference>
<evidence type="ECO:0000313" key="1">
    <source>
        <dbReference type="EMBL" id="APC41062.1"/>
    </source>
</evidence>
<name>A0A1J0GJH1_9CLOT</name>
<dbReference type="RefSeq" id="WP_071613356.1">
    <property type="nucleotide sequence ID" value="NZ_CP015756.1"/>
</dbReference>
<dbReference type="OrthoDB" id="1754873at2"/>
<dbReference type="STRING" id="1552.A7L45_13750"/>
<evidence type="ECO:0000313" key="2">
    <source>
        <dbReference type="Proteomes" id="UP000182569"/>
    </source>
</evidence>
<dbReference type="KEGG" id="ceu:A7L45_13750"/>
<sequence>MDRLPIDFLKFNLQEREYPYFEDDELELLLESNDGDIKKASHQGCILKAAADDKLEVAGIKLSSNREYWLTLAETFNVTAEPGNGYITSMKRVDGW</sequence>
<reference evidence="2" key="1">
    <citation type="journal article" date="2016" name="Front. Microbiol.">
        <title>Complete Genome Sequence of Clostridium estertheticum DSM 8809, a Microbe Identified in Spoiled Vacuum Packed Beef.</title>
        <authorList>
            <person name="Yu Z."/>
            <person name="Gunn L."/>
            <person name="Brennan E."/>
            <person name="Reid R."/>
            <person name="Wall P.G."/>
            <person name="Gaora O.P."/>
            <person name="Hurley D."/>
            <person name="Bolton D."/>
            <person name="Fanning S."/>
        </authorList>
    </citation>
    <scope>NUCLEOTIDE SEQUENCE [LARGE SCALE GENOMIC DNA]</scope>
    <source>
        <strain evidence="2">DSM 8809</strain>
    </source>
</reference>
<gene>
    <name evidence="1" type="ORF">A7L45_13750</name>
</gene>
<dbReference type="AlphaFoldDB" id="A0A1J0GJH1"/>
<keyword evidence="2" id="KW-1185">Reference proteome</keyword>